<dbReference type="GO" id="GO:0004747">
    <property type="term" value="F:ribokinase activity"/>
    <property type="evidence" value="ECO:0007669"/>
    <property type="project" value="UniProtKB-UniRule"/>
</dbReference>
<dbReference type="AlphaFoldDB" id="A0A1I6T5Y3"/>
<dbReference type="UniPathway" id="UPA00916">
    <property type="reaction ID" value="UER00889"/>
</dbReference>
<dbReference type="GO" id="GO:0005737">
    <property type="term" value="C:cytoplasm"/>
    <property type="evidence" value="ECO:0007669"/>
    <property type="project" value="UniProtKB-SubCell"/>
</dbReference>
<dbReference type="Proteomes" id="UP000199239">
    <property type="component" value="Unassembled WGS sequence"/>
</dbReference>
<dbReference type="HAMAP" id="MF_01987">
    <property type="entry name" value="Ribokinase"/>
    <property type="match status" value="1"/>
</dbReference>
<dbReference type="OrthoDB" id="9775849at2"/>
<feature type="binding site" evidence="9">
    <location>
        <position position="232"/>
    </location>
    <ligand>
        <name>K(+)</name>
        <dbReference type="ChEBI" id="CHEBI:29103"/>
    </ligand>
</feature>
<dbReference type="InterPro" id="IPR011611">
    <property type="entry name" value="PfkB_dom"/>
</dbReference>
<comment type="pathway">
    <text evidence="9">Carbohydrate metabolism; D-ribose degradation; D-ribose 5-phosphate from beta-D-ribopyranose: step 2/2.</text>
</comment>
<dbReference type="Pfam" id="PF00294">
    <property type="entry name" value="PfkB"/>
    <property type="match status" value="1"/>
</dbReference>
<dbReference type="Gene3D" id="3.40.1190.20">
    <property type="match status" value="1"/>
</dbReference>
<dbReference type="STRING" id="394264.SAMN04488040_2079"/>
<feature type="binding site" evidence="9">
    <location>
        <position position="234"/>
    </location>
    <ligand>
        <name>K(+)</name>
        <dbReference type="ChEBI" id="CHEBI:29103"/>
    </ligand>
</feature>
<dbReference type="PRINTS" id="PR00990">
    <property type="entry name" value="RIBOKINASE"/>
</dbReference>
<comment type="cofactor">
    <cofactor evidence="9">
        <name>Mg(2+)</name>
        <dbReference type="ChEBI" id="CHEBI:18420"/>
    </cofactor>
    <text evidence="9">Requires a divalent cation, most likely magnesium in vivo, as an electrophilic catalyst to aid phosphoryl group transfer. It is the chelate of the metal and the nucleotide that is the actual substrate.</text>
</comment>
<keyword evidence="5 9" id="KW-0067">ATP-binding</keyword>
<evidence type="ECO:0000256" key="1">
    <source>
        <dbReference type="ARBA" id="ARBA00022679"/>
    </source>
</evidence>
<evidence type="ECO:0000256" key="6">
    <source>
        <dbReference type="ARBA" id="ARBA00022842"/>
    </source>
</evidence>
<evidence type="ECO:0000313" key="11">
    <source>
        <dbReference type="EMBL" id="SFS84642.1"/>
    </source>
</evidence>
<evidence type="ECO:0000256" key="3">
    <source>
        <dbReference type="ARBA" id="ARBA00022741"/>
    </source>
</evidence>
<gene>
    <name evidence="9" type="primary">rbsK</name>
    <name evidence="11" type="ORF">SAMN04488040_2079</name>
</gene>
<dbReference type="PANTHER" id="PTHR10584:SF166">
    <property type="entry name" value="RIBOKINASE"/>
    <property type="match status" value="1"/>
</dbReference>
<feature type="domain" description="Carbohydrate kinase PfkB" evidence="10">
    <location>
        <begin position="13"/>
        <end position="279"/>
    </location>
</feature>
<name>A0A1I6T5Y3_9RHOB</name>
<feature type="binding site" evidence="9">
    <location>
        <position position="238"/>
    </location>
    <ligand>
        <name>substrate</name>
    </ligand>
</feature>
<feature type="binding site" evidence="9">
    <location>
        <position position="271"/>
    </location>
    <ligand>
        <name>K(+)</name>
        <dbReference type="ChEBI" id="CHEBI:29103"/>
    </ligand>
</feature>
<keyword evidence="8 9" id="KW-0119">Carbohydrate metabolism</keyword>
<evidence type="ECO:0000256" key="8">
    <source>
        <dbReference type="ARBA" id="ARBA00023277"/>
    </source>
</evidence>
<protein>
    <recommendedName>
        <fullName evidence="9">Ribokinase</fullName>
        <shortName evidence="9">RK</shortName>
        <ecNumber evidence="9">2.7.1.15</ecNumber>
    </recommendedName>
</protein>
<keyword evidence="9" id="KW-0963">Cytoplasm</keyword>
<evidence type="ECO:0000256" key="5">
    <source>
        <dbReference type="ARBA" id="ARBA00022840"/>
    </source>
</evidence>
<feature type="binding site" evidence="9">
    <location>
        <begin position="204"/>
        <end position="209"/>
    </location>
    <ligand>
        <name>ATP</name>
        <dbReference type="ChEBI" id="CHEBI:30616"/>
    </ligand>
</feature>
<evidence type="ECO:0000256" key="4">
    <source>
        <dbReference type="ARBA" id="ARBA00022777"/>
    </source>
</evidence>
<dbReference type="GO" id="GO:0046872">
    <property type="term" value="F:metal ion binding"/>
    <property type="evidence" value="ECO:0007669"/>
    <property type="project" value="UniProtKB-KW"/>
</dbReference>
<evidence type="ECO:0000259" key="10">
    <source>
        <dbReference type="Pfam" id="PF00294"/>
    </source>
</evidence>
<feature type="active site" description="Proton acceptor" evidence="9">
    <location>
        <position position="238"/>
    </location>
</feature>
<dbReference type="EC" id="2.7.1.15" evidence="9"/>
<keyword evidence="7 9" id="KW-0630">Potassium</keyword>
<keyword evidence="6 9" id="KW-0460">Magnesium</keyword>
<dbReference type="InterPro" id="IPR029056">
    <property type="entry name" value="Ribokinase-like"/>
</dbReference>
<dbReference type="GO" id="GO:0005524">
    <property type="term" value="F:ATP binding"/>
    <property type="evidence" value="ECO:0007669"/>
    <property type="project" value="UniProtKB-UniRule"/>
</dbReference>
<comment type="function">
    <text evidence="9">Catalyzes the phosphorylation of ribose at O-5 in a reaction requiring ATP and magnesium. The resulting D-ribose-5-phosphate can then be used either for sythesis of nucleotides, histidine, and tryptophan, or as a component of the pentose phosphate pathway.</text>
</comment>
<reference evidence="12" key="1">
    <citation type="submission" date="2016-10" db="EMBL/GenBank/DDBJ databases">
        <authorList>
            <person name="Varghese N."/>
            <person name="Submissions S."/>
        </authorList>
    </citation>
    <scope>NUCLEOTIDE SEQUENCE [LARGE SCALE GENOMIC DNA]</scope>
    <source>
        <strain evidence="12">DSM 23422</strain>
    </source>
</reference>
<dbReference type="PANTHER" id="PTHR10584">
    <property type="entry name" value="SUGAR KINASE"/>
    <property type="match status" value="1"/>
</dbReference>
<evidence type="ECO:0000256" key="9">
    <source>
        <dbReference type="HAMAP-Rule" id="MF_01987"/>
    </source>
</evidence>
<keyword evidence="3 9" id="KW-0547">Nucleotide-binding</keyword>
<dbReference type="SUPFAM" id="SSF53613">
    <property type="entry name" value="Ribokinase-like"/>
    <property type="match status" value="1"/>
</dbReference>
<evidence type="ECO:0000313" key="12">
    <source>
        <dbReference type="Proteomes" id="UP000199239"/>
    </source>
</evidence>
<feature type="binding site" evidence="9">
    <location>
        <position position="135"/>
    </location>
    <ligand>
        <name>substrate</name>
    </ligand>
</feature>
<comment type="caution">
    <text evidence="9">Lacks conserved residue(s) required for the propagation of feature annotation.</text>
</comment>
<comment type="catalytic activity">
    <reaction evidence="9">
        <text>D-ribose + ATP = D-ribose 5-phosphate + ADP + H(+)</text>
        <dbReference type="Rhea" id="RHEA:13697"/>
        <dbReference type="ChEBI" id="CHEBI:15378"/>
        <dbReference type="ChEBI" id="CHEBI:30616"/>
        <dbReference type="ChEBI" id="CHEBI:47013"/>
        <dbReference type="ChEBI" id="CHEBI:78346"/>
        <dbReference type="ChEBI" id="CHEBI:456216"/>
        <dbReference type="EC" id="2.7.1.15"/>
    </reaction>
</comment>
<dbReference type="InterPro" id="IPR002139">
    <property type="entry name" value="Ribo/fructo_kinase"/>
</dbReference>
<feature type="binding site" evidence="9">
    <location>
        <position position="178"/>
    </location>
    <ligand>
        <name>ATP</name>
        <dbReference type="ChEBI" id="CHEBI:30616"/>
    </ligand>
</feature>
<dbReference type="GO" id="GO:0019303">
    <property type="term" value="P:D-ribose catabolic process"/>
    <property type="evidence" value="ECO:0007669"/>
    <property type="project" value="UniProtKB-UniRule"/>
</dbReference>
<feature type="binding site" evidence="9">
    <location>
        <position position="273"/>
    </location>
    <ligand>
        <name>K(+)</name>
        <dbReference type="ChEBI" id="CHEBI:29103"/>
    </ligand>
</feature>
<dbReference type="EMBL" id="FPAJ01000003">
    <property type="protein sequence ID" value="SFS84642.1"/>
    <property type="molecule type" value="Genomic_DNA"/>
</dbReference>
<organism evidence="11 12">
    <name type="scientific">Sulfitobacter marinus</name>
    <dbReference type="NCBI Taxonomy" id="394264"/>
    <lineage>
        <taxon>Bacteria</taxon>
        <taxon>Pseudomonadati</taxon>
        <taxon>Pseudomonadota</taxon>
        <taxon>Alphaproteobacteria</taxon>
        <taxon>Rhodobacterales</taxon>
        <taxon>Roseobacteraceae</taxon>
        <taxon>Sulfitobacter</taxon>
    </lineage>
</organism>
<keyword evidence="2 9" id="KW-0479">Metal-binding</keyword>
<keyword evidence="1 9" id="KW-0808">Transferase</keyword>
<proteinExistence type="inferred from homology"/>
<keyword evidence="4 9" id="KW-0418">Kinase</keyword>
<accession>A0A1I6T5Y3</accession>
<feature type="binding site" evidence="9">
    <location>
        <begin position="237"/>
        <end position="238"/>
    </location>
    <ligand>
        <name>ATP</name>
        <dbReference type="ChEBI" id="CHEBI:30616"/>
    </ligand>
</feature>
<feature type="binding site" evidence="9">
    <location>
        <position position="268"/>
    </location>
    <ligand>
        <name>K(+)</name>
        <dbReference type="ChEBI" id="CHEBI:29103"/>
    </ligand>
</feature>
<sequence length="295" mass="31354">MIWNLGSINADNFYYLRHLPKPGETIAAEDFNQGLGGKGANMSVAAARAGTRVMHIGAVGLDGKWAVERLLEYGVETQHIHMINVPTGHANICVAEDGENNIVLFGGANHEVDDRIIGAALSEASPGDFLLMQNETMGQEFAARTAKTLGLRVAYAAAPFEVDVVADVMGDVDLLVLNEGEAADLVQALGQPLDQLPIDDIIVTLGENGCKWVSNKGKSEQSFAAYPVKPVDTTGAGDTFTGYFVAALDRKLAMTDAITLAMQAAALMVTRQGTADVIPDLKEIQDHDFDTGPNA</sequence>
<comment type="subcellular location">
    <subcellularLocation>
        <location evidence="9">Cytoplasm</location>
    </subcellularLocation>
</comment>
<comment type="similarity">
    <text evidence="9">Belongs to the carbohydrate kinase PfkB family. Ribokinase subfamily.</text>
</comment>
<keyword evidence="12" id="KW-1185">Reference proteome</keyword>
<dbReference type="RefSeq" id="WP_093916295.1">
    <property type="nucleotide sequence ID" value="NZ_FPAJ01000003.1"/>
</dbReference>
<feature type="binding site" evidence="9">
    <location>
        <begin position="9"/>
        <end position="11"/>
    </location>
    <ligand>
        <name>substrate</name>
    </ligand>
</feature>
<comment type="activity regulation">
    <text evidence="9">Activated by a monovalent cation that binds near, but not in, the active site. The most likely occupant of the site in vivo is potassium. Ion binding induces a conformational change that may alter substrate affinity.</text>
</comment>
<feature type="binding site" evidence="9">
    <location>
        <begin position="37"/>
        <end position="41"/>
    </location>
    <ligand>
        <name>substrate</name>
    </ligand>
</feature>
<comment type="subunit">
    <text evidence="9">Homodimer.</text>
</comment>
<evidence type="ECO:0000256" key="7">
    <source>
        <dbReference type="ARBA" id="ARBA00022958"/>
    </source>
</evidence>
<dbReference type="InterPro" id="IPR011877">
    <property type="entry name" value="Ribokinase"/>
</dbReference>
<dbReference type="CDD" id="cd01174">
    <property type="entry name" value="ribokinase"/>
    <property type="match status" value="1"/>
</dbReference>
<evidence type="ECO:0000256" key="2">
    <source>
        <dbReference type="ARBA" id="ARBA00022723"/>
    </source>
</evidence>